<name>A0A4Y7J6H5_PAPSO</name>
<dbReference type="InterPro" id="IPR036047">
    <property type="entry name" value="F-box-like_dom_sf"/>
</dbReference>
<dbReference type="EMBL" id="CM010717">
    <property type="protein sequence ID" value="RZC55541.1"/>
    <property type="molecule type" value="Genomic_DNA"/>
</dbReference>
<proteinExistence type="predicted"/>
<evidence type="ECO:0000313" key="3">
    <source>
        <dbReference type="Proteomes" id="UP000316621"/>
    </source>
</evidence>
<dbReference type="Gene3D" id="1.20.1280.50">
    <property type="match status" value="1"/>
</dbReference>
<gene>
    <name evidence="2" type="ORF">C5167_014395</name>
</gene>
<dbReference type="PANTHER" id="PTHR32212">
    <property type="entry name" value="CYCLIN-LIKE F-BOX"/>
    <property type="match status" value="1"/>
</dbReference>
<accession>A0A4Y7J6H5</accession>
<dbReference type="CDD" id="cd22160">
    <property type="entry name" value="F-box_AtFBL13-like"/>
    <property type="match status" value="1"/>
</dbReference>
<dbReference type="PANTHER" id="PTHR32212:SF234">
    <property type="entry name" value="F-BOX_LRR-REPEAT PROTEIN 13-LIKE"/>
    <property type="match status" value="1"/>
</dbReference>
<dbReference type="InterPro" id="IPR053781">
    <property type="entry name" value="F-box_AtFBL13-like"/>
</dbReference>
<dbReference type="Gramene" id="RZC55541">
    <property type="protein sequence ID" value="RZC55541"/>
    <property type="gene ID" value="C5167_014395"/>
</dbReference>
<evidence type="ECO:0000259" key="1">
    <source>
        <dbReference type="Pfam" id="PF12937"/>
    </source>
</evidence>
<sequence length="82" mass="9542">MDFDNPKSQKSMGEALEDRINQLPDSVLHHILSSSPLDIKDVARTCVLSKRWKHIWTSIPTLDFRFWILPPSTPEINKSWIL</sequence>
<dbReference type="SUPFAM" id="SSF81383">
    <property type="entry name" value="F-box domain"/>
    <property type="match status" value="1"/>
</dbReference>
<keyword evidence="3" id="KW-1185">Reference proteome</keyword>
<protein>
    <recommendedName>
        <fullName evidence="1">F-box domain-containing protein</fullName>
    </recommendedName>
</protein>
<dbReference type="Pfam" id="PF12937">
    <property type="entry name" value="F-box-like"/>
    <property type="match status" value="1"/>
</dbReference>
<dbReference type="InterPro" id="IPR001810">
    <property type="entry name" value="F-box_dom"/>
</dbReference>
<dbReference type="Proteomes" id="UP000316621">
    <property type="component" value="Chromosome 3"/>
</dbReference>
<organism evidence="2 3">
    <name type="scientific">Papaver somniferum</name>
    <name type="common">Opium poppy</name>
    <dbReference type="NCBI Taxonomy" id="3469"/>
    <lineage>
        <taxon>Eukaryota</taxon>
        <taxon>Viridiplantae</taxon>
        <taxon>Streptophyta</taxon>
        <taxon>Embryophyta</taxon>
        <taxon>Tracheophyta</taxon>
        <taxon>Spermatophyta</taxon>
        <taxon>Magnoliopsida</taxon>
        <taxon>Ranunculales</taxon>
        <taxon>Papaveraceae</taxon>
        <taxon>Papaveroideae</taxon>
        <taxon>Papaver</taxon>
    </lineage>
</organism>
<evidence type="ECO:0000313" key="2">
    <source>
        <dbReference type="EMBL" id="RZC55541.1"/>
    </source>
</evidence>
<feature type="domain" description="F-box" evidence="1">
    <location>
        <begin position="20"/>
        <end position="55"/>
    </location>
</feature>
<dbReference type="AlphaFoldDB" id="A0A4Y7J6H5"/>
<reference evidence="2 3" key="1">
    <citation type="journal article" date="2018" name="Science">
        <title>The opium poppy genome and morphinan production.</title>
        <authorList>
            <person name="Guo L."/>
            <person name="Winzer T."/>
            <person name="Yang X."/>
            <person name="Li Y."/>
            <person name="Ning Z."/>
            <person name="He Z."/>
            <person name="Teodor R."/>
            <person name="Lu Y."/>
            <person name="Bowser T.A."/>
            <person name="Graham I.A."/>
            <person name="Ye K."/>
        </authorList>
    </citation>
    <scope>NUCLEOTIDE SEQUENCE [LARGE SCALE GENOMIC DNA]</scope>
    <source>
        <strain evidence="3">cv. HN1</strain>
        <tissue evidence="2">Leaves</tissue>
    </source>
</reference>